<proteinExistence type="predicted"/>
<evidence type="ECO:0000313" key="3">
    <source>
        <dbReference type="EMBL" id="CAE0692100.1"/>
    </source>
</evidence>
<name>A0A7S3ZS42_9STRA</name>
<evidence type="ECO:0000256" key="1">
    <source>
        <dbReference type="SAM" id="MobiDB-lite"/>
    </source>
</evidence>
<feature type="region of interest" description="Disordered" evidence="1">
    <location>
        <begin position="63"/>
        <end position="122"/>
    </location>
</feature>
<keyword evidence="2" id="KW-1133">Transmembrane helix</keyword>
<organism evidence="3">
    <name type="scientific">Pelagomonas calceolata</name>
    <dbReference type="NCBI Taxonomy" id="35677"/>
    <lineage>
        <taxon>Eukaryota</taxon>
        <taxon>Sar</taxon>
        <taxon>Stramenopiles</taxon>
        <taxon>Ochrophyta</taxon>
        <taxon>Pelagophyceae</taxon>
        <taxon>Pelagomonadales</taxon>
        <taxon>Pelagomonadaceae</taxon>
        <taxon>Pelagomonas</taxon>
    </lineage>
</organism>
<keyword evidence="2" id="KW-0812">Transmembrane</keyword>
<keyword evidence="2" id="KW-0472">Membrane</keyword>
<dbReference type="AlphaFoldDB" id="A0A7S3ZS42"/>
<accession>A0A7S3ZS42</accession>
<feature type="compositionally biased region" description="Polar residues" evidence="1">
    <location>
        <begin position="100"/>
        <end position="112"/>
    </location>
</feature>
<feature type="compositionally biased region" description="Low complexity" evidence="1">
    <location>
        <begin position="77"/>
        <end position="91"/>
    </location>
</feature>
<protein>
    <submittedName>
        <fullName evidence="3">Uncharacterized protein</fullName>
    </submittedName>
</protein>
<dbReference type="EMBL" id="HBIW01008867">
    <property type="protein sequence ID" value="CAE0692100.1"/>
    <property type="molecule type" value="Transcribed_RNA"/>
</dbReference>
<sequence length="122" mass="13081">MPPKVRSGSSAFTLGRISFEKSMKPLRGFFDLGLESFLALAAGLAMINLRAARRSARVARRVGSRARREVGCGARHAATARSGSNRSGGRARAARARKIQQAQSWDISSPRQRQAGAGRSGE</sequence>
<gene>
    <name evidence="3" type="ORF">PCAL00307_LOCUS7536</name>
</gene>
<feature type="transmembrane region" description="Helical" evidence="2">
    <location>
        <begin position="32"/>
        <end position="51"/>
    </location>
</feature>
<evidence type="ECO:0000256" key="2">
    <source>
        <dbReference type="SAM" id="Phobius"/>
    </source>
</evidence>
<reference evidence="3" key="1">
    <citation type="submission" date="2021-01" db="EMBL/GenBank/DDBJ databases">
        <authorList>
            <person name="Corre E."/>
            <person name="Pelletier E."/>
            <person name="Niang G."/>
            <person name="Scheremetjew M."/>
            <person name="Finn R."/>
            <person name="Kale V."/>
            <person name="Holt S."/>
            <person name="Cochrane G."/>
            <person name="Meng A."/>
            <person name="Brown T."/>
            <person name="Cohen L."/>
        </authorList>
    </citation>
    <scope>NUCLEOTIDE SEQUENCE</scope>
    <source>
        <strain evidence="3">CCMP1756</strain>
    </source>
</reference>